<protein>
    <submittedName>
        <fullName evidence="2">Uncharacterized protein</fullName>
    </submittedName>
</protein>
<accession>A0A3S5C749</accession>
<evidence type="ECO:0000256" key="1">
    <source>
        <dbReference type="SAM" id="MobiDB-lite"/>
    </source>
</evidence>
<feature type="compositionally biased region" description="Basic and acidic residues" evidence="1">
    <location>
        <begin position="42"/>
        <end position="57"/>
    </location>
</feature>
<evidence type="ECO:0000313" key="2">
    <source>
        <dbReference type="EMBL" id="VEL39724.1"/>
    </source>
</evidence>
<sequence>MGITVLCPLKIRGCVRTTEGLRVALGARVRWAWNRVKSVGQKEKQWAPEVDPDRRVEQGQPLESEWDKATSKCDAAMSEVVTGRGRD</sequence>
<name>A0A3S5C749_9PLAT</name>
<dbReference type="Proteomes" id="UP000784294">
    <property type="component" value="Unassembled WGS sequence"/>
</dbReference>
<dbReference type="AlphaFoldDB" id="A0A3S5C749"/>
<dbReference type="EMBL" id="CAAALY010262327">
    <property type="protein sequence ID" value="VEL39724.1"/>
    <property type="molecule type" value="Genomic_DNA"/>
</dbReference>
<feature type="region of interest" description="Disordered" evidence="1">
    <location>
        <begin position="42"/>
        <end position="87"/>
    </location>
</feature>
<proteinExistence type="predicted"/>
<evidence type="ECO:0000313" key="3">
    <source>
        <dbReference type="Proteomes" id="UP000784294"/>
    </source>
</evidence>
<reference evidence="2" key="1">
    <citation type="submission" date="2018-11" db="EMBL/GenBank/DDBJ databases">
        <authorList>
            <consortium name="Pathogen Informatics"/>
        </authorList>
    </citation>
    <scope>NUCLEOTIDE SEQUENCE</scope>
</reference>
<gene>
    <name evidence="2" type="ORF">PXEA_LOCUS33164</name>
</gene>
<comment type="caution">
    <text evidence="2">The sequence shown here is derived from an EMBL/GenBank/DDBJ whole genome shotgun (WGS) entry which is preliminary data.</text>
</comment>
<keyword evidence="3" id="KW-1185">Reference proteome</keyword>
<organism evidence="2 3">
    <name type="scientific">Protopolystoma xenopodis</name>
    <dbReference type="NCBI Taxonomy" id="117903"/>
    <lineage>
        <taxon>Eukaryota</taxon>
        <taxon>Metazoa</taxon>
        <taxon>Spiralia</taxon>
        <taxon>Lophotrochozoa</taxon>
        <taxon>Platyhelminthes</taxon>
        <taxon>Monogenea</taxon>
        <taxon>Polyopisthocotylea</taxon>
        <taxon>Polystomatidea</taxon>
        <taxon>Polystomatidae</taxon>
        <taxon>Protopolystoma</taxon>
    </lineage>
</organism>